<organism evidence="1">
    <name type="scientific">Tanacetum cinerariifolium</name>
    <name type="common">Dalmatian daisy</name>
    <name type="synonym">Chrysanthemum cinerariifolium</name>
    <dbReference type="NCBI Taxonomy" id="118510"/>
    <lineage>
        <taxon>Eukaryota</taxon>
        <taxon>Viridiplantae</taxon>
        <taxon>Streptophyta</taxon>
        <taxon>Embryophyta</taxon>
        <taxon>Tracheophyta</taxon>
        <taxon>Spermatophyta</taxon>
        <taxon>Magnoliopsida</taxon>
        <taxon>eudicotyledons</taxon>
        <taxon>Gunneridae</taxon>
        <taxon>Pentapetalae</taxon>
        <taxon>asterids</taxon>
        <taxon>campanulids</taxon>
        <taxon>Asterales</taxon>
        <taxon>Asteraceae</taxon>
        <taxon>Asteroideae</taxon>
        <taxon>Anthemideae</taxon>
        <taxon>Anthemidinae</taxon>
        <taxon>Tanacetum</taxon>
    </lineage>
</organism>
<name>A0A699JS26_TANCI</name>
<accession>A0A699JS26</accession>
<comment type="caution">
    <text evidence="1">The sequence shown here is derived from an EMBL/GenBank/DDBJ whole genome shotgun (WGS) entry which is preliminary data.</text>
</comment>
<protein>
    <submittedName>
        <fullName evidence="1">Uncharacterized protein</fullName>
    </submittedName>
</protein>
<reference evidence="1" key="1">
    <citation type="journal article" date="2019" name="Sci. Rep.">
        <title>Draft genome of Tanacetum cinerariifolium, the natural source of mosquito coil.</title>
        <authorList>
            <person name="Yamashiro T."/>
            <person name="Shiraishi A."/>
            <person name="Satake H."/>
            <person name="Nakayama K."/>
        </authorList>
    </citation>
    <scope>NUCLEOTIDE SEQUENCE</scope>
</reference>
<sequence length="105" mass="11937">MKAQDQDHTYDTERILSVVLSMNEQSHYKQEKTKTRPKMEKLKHHIFNIREDKGFAAVLAVLVTGAPQSRQHVLTSLIHIDTCKSPTKSLFDAGSSRISIFIVNT</sequence>
<dbReference type="AlphaFoldDB" id="A0A699JS26"/>
<gene>
    <name evidence="1" type="ORF">Tci_622581</name>
</gene>
<proteinExistence type="predicted"/>
<dbReference type="EMBL" id="BKCJ010435867">
    <property type="protein sequence ID" value="GFA50609.1"/>
    <property type="molecule type" value="Genomic_DNA"/>
</dbReference>
<evidence type="ECO:0000313" key="1">
    <source>
        <dbReference type="EMBL" id="GFA50609.1"/>
    </source>
</evidence>